<dbReference type="InterPro" id="IPR050300">
    <property type="entry name" value="GDXG_lipolytic_enzyme"/>
</dbReference>
<dbReference type="InterPro" id="IPR013094">
    <property type="entry name" value="AB_hydrolase_3"/>
</dbReference>
<feature type="domain" description="Alpha/beta hydrolase fold-3" evidence="2">
    <location>
        <begin position="309"/>
        <end position="377"/>
    </location>
</feature>
<accession>A0A022W2H9</accession>
<dbReference type="EMBL" id="KK207855">
    <property type="protein sequence ID" value="EZF52273.1"/>
    <property type="molecule type" value="Genomic_DNA"/>
</dbReference>
<organism evidence="3">
    <name type="scientific">Trichophyton rubrum CBS 288.86</name>
    <dbReference type="NCBI Taxonomy" id="1215330"/>
    <lineage>
        <taxon>Eukaryota</taxon>
        <taxon>Fungi</taxon>
        <taxon>Dikarya</taxon>
        <taxon>Ascomycota</taxon>
        <taxon>Pezizomycotina</taxon>
        <taxon>Eurotiomycetes</taxon>
        <taxon>Eurotiomycetidae</taxon>
        <taxon>Onygenales</taxon>
        <taxon>Arthrodermataceae</taxon>
        <taxon>Trichophyton</taxon>
    </lineage>
</organism>
<sequence>MLGKRNSRAENNNVFLYRILSLAHAVIMAPRTREELVALAVMDPAMATILENGPAVRPPRPSDPYYGRKDHTAAREHRATILREKWGLRYLPGSIDEVAEEDRKIPVRDGSEITIRIYKPVAKKQDGSPLIVMFHEGGWGMGDLTDEEVNCRLFSRDLGAICVNVEYRLAPEYPFPTWINDSWDALQWCARNASALGADLSRGFIVGGGSAGGNIAAVLAHIARDEQLSPPLTGQYLCVPAIMCFLPPSHIPVQYRAEFLSHPLVTPCNDPILNVSLGPLTPLASVPRFILSFLPLNLLAKVYSIAGMSGDMSSPLFVPFLYGQGERGHRDLPPAYFQVCGLDPLRDEALIYERVLREEAGVKTKVDVYKGLGHYFWTNFPELEMSRTFVEDTVKGMRWLLEGKC</sequence>
<dbReference type="PANTHER" id="PTHR48081">
    <property type="entry name" value="AB HYDROLASE SUPERFAMILY PROTEIN C4A8.06C"/>
    <property type="match status" value="1"/>
</dbReference>
<dbReference type="Gene3D" id="3.40.50.1820">
    <property type="entry name" value="alpha/beta hydrolase"/>
    <property type="match status" value="1"/>
</dbReference>
<dbReference type="OrthoDB" id="408631at2759"/>
<gene>
    <name evidence="3" type="ORF">H103_04679</name>
</gene>
<keyword evidence="1" id="KW-0378">Hydrolase</keyword>
<feature type="domain" description="Alpha/beta hydrolase fold-3" evidence="2">
    <location>
        <begin position="131"/>
        <end position="243"/>
    </location>
</feature>
<dbReference type="SUPFAM" id="SSF53474">
    <property type="entry name" value="alpha/beta-Hydrolases"/>
    <property type="match status" value="1"/>
</dbReference>
<dbReference type="Proteomes" id="UP000023758">
    <property type="component" value="Unassembled WGS sequence"/>
</dbReference>
<dbReference type="AlphaFoldDB" id="A0A022W2H9"/>
<protein>
    <recommendedName>
        <fullName evidence="2">Alpha/beta hydrolase fold-3 domain-containing protein</fullName>
    </recommendedName>
</protein>
<name>A0A022W2H9_TRIRU</name>
<dbReference type="Pfam" id="PF07859">
    <property type="entry name" value="Abhydrolase_3"/>
    <property type="match status" value="2"/>
</dbReference>
<evidence type="ECO:0000256" key="1">
    <source>
        <dbReference type="ARBA" id="ARBA00022801"/>
    </source>
</evidence>
<dbReference type="PANTHER" id="PTHR48081:SF8">
    <property type="entry name" value="ALPHA_BETA HYDROLASE FOLD-3 DOMAIN-CONTAINING PROTEIN-RELATED"/>
    <property type="match status" value="1"/>
</dbReference>
<dbReference type="HOGENOM" id="CLU_012494_6_3_1"/>
<proteinExistence type="predicted"/>
<dbReference type="GO" id="GO:0016787">
    <property type="term" value="F:hydrolase activity"/>
    <property type="evidence" value="ECO:0007669"/>
    <property type="project" value="UniProtKB-KW"/>
</dbReference>
<evidence type="ECO:0000259" key="2">
    <source>
        <dbReference type="Pfam" id="PF07859"/>
    </source>
</evidence>
<reference evidence="3" key="1">
    <citation type="submission" date="2014-02" db="EMBL/GenBank/DDBJ databases">
        <title>The Genome Sequence of Trichophyton rubrum (morphotype fischeri) CBS 288.86.</title>
        <authorList>
            <consortium name="The Broad Institute Genomics Platform"/>
            <person name="Cuomo C.A."/>
            <person name="White T.C."/>
            <person name="Graser Y."/>
            <person name="Martinez-Rossi N."/>
            <person name="Heitman J."/>
            <person name="Young S.K."/>
            <person name="Zeng Q."/>
            <person name="Gargeya S."/>
            <person name="Abouelleil A."/>
            <person name="Alvarado L."/>
            <person name="Chapman S.B."/>
            <person name="Gainer-Dewar J."/>
            <person name="Goldberg J."/>
            <person name="Griggs A."/>
            <person name="Gujja S."/>
            <person name="Hansen M."/>
            <person name="Howarth C."/>
            <person name="Imamovic A."/>
            <person name="Larimer J."/>
            <person name="Martinez D."/>
            <person name="Murphy C."/>
            <person name="Pearson M.D."/>
            <person name="Persinoti G."/>
            <person name="Poon T."/>
            <person name="Priest M."/>
            <person name="Roberts A.D."/>
            <person name="Saif S."/>
            <person name="Shea T.D."/>
            <person name="Sykes S.N."/>
            <person name="Wortman J."/>
            <person name="Nusbaum C."/>
            <person name="Birren B."/>
        </authorList>
    </citation>
    <scope>NUCLEOTIDE SEQUENCE [LARGE SCALE GENOMIC DNA]</scope>
    <source>
        <strain evidence="3">CBS 288.86</strain>
    </source>
</reference>
<evidence type="ECO:0000313" key="3">
    <source>
        <dbReference type="EMBL" id="EZF52273.1"/>
    </source>
</evidence>
<dbReference type="InterPro" id="IPR029058">
    <property type="entry name" value="AB_hydrolase_fold"/>
</dbReference>